<proteinExistence type="predicted"/>
<name>A0A0M1VSA6_FUSVC</name>
<evidence type="ECO:0000313" key="1">
    <source>
        <dbReference type="EMBL" id="EEO39321.1"/>
    </source>
</evidence>
<accession>A0A0M1VSA6</accession>
<comment type="caution">
    <text evidence="1">The sequence shown here is derived from an EMBL/GenBank/DDBJ whole genome shotgun (WGS) entry which is preliminary data.</text>
</comment>
<dbReference type="HOGENOM" id="CLU_2584683_0_0_0"/>
<reference evidence="1 2" key="1">
    <citation type="submission" date="2011-10" db="EMBL/GenBank/DDBJ databases">
        <title>The Genome Sequence of Fusobacterium sp. 4_1_13.</title>
        <authorList>
            <consortium name="The Broad Institute Genome Sequencing Platform"/>
            <person name="Earl A."/>
            <person name="Ward D."/>
            <person name="Feldgarden M."/>
            <person name="Gevers D."/>
            <person name="Strauss J."/>
            <person name="Ambrose C."/>
            <person name="Allen-Vercoe E."/>
            <person name="Young S.K."/>
            <person name="Zeng Q."/>
            <person name="Gargeya S."/>
            <person name="Fitzgerald M."/>
            <person name="Haas B."/>
            <person name="Abouelleil A."/>
            <person name="Alvarado L."/>
            <person name="Arachchi H.M."/>
            <person name="Berlin A."/>
            <person name="Brown A."/>
            <person name="Chapman S.B."/>
            <person name="Chen Z."/>
            <person name="Dunbar C."/>
            <person name="Freedman E."/>
            <person name="Gearin G."/>
            <person name="Goldberg J."/>
            <person name="Griggs A."/>
            <person name="Gujja S."/>
            <person name="Heiman D."/>
            <person name="Howarth C."/>
            <person name="Larson L."/>
            <person name="Lui A."/>
            <person name="MacDonald P.J."/>
            <person name="Montmayeur A."/>
            <person name="Murphy C."/>
            <person name="Neiman D."/>
            <person name="Pearson M."/>
            <person name="Priest M."/>
            <person name="Roberts A."/>
            <person name="Saif S."/>
            <person name="Shea T."/>
            <person name="Shenoy N."/>
            <person name="Sisk P."/>
            <person name="Stolte C."/>
            <person name="Sykes S."/>
            <person name="Wortman J."/>
            <person name="Nusbaum C."/>
            <person name="Birren B."/>
        </authorList>
    </citation>
    <scope>NUCLEOTIDE SEQUENCE [LARGE SCALE GENOMIC DNA]</scope>
    <source>
        <strain evidence="1 2">4_1_13</strain>
    </source>
</reference>
<dbReference type="AlphaFoldDB" id="A0A0M1VSA6"/>
<organism evidence="1 2">
    <name type="scientific">Fusobacterium vincentii 4_1_13</name>
    <dbReference type="NCBI Taxonomy" id="469606"/>
    <lineage>
        <taxon>Bacteria</taxon>
        <taxon>Fusobacteriati</taxon>
        <taxon>Fusobacteriota</taxon>
        <taxon>Fusobacteriia</taxon>
        <taxon>Fusobacteriales</taxon>
        <taxon>Fusobacteriaceae</taxon>
        <taxon>Fusobacterium</taxon>
    </lineage>
</organism>
<gene>
    <name evidence="1" type="ORF">FSCG_00034</name>
</gene>
<protein>
    <submittedName>
        <fullName evidence="1">Uncharacterized protein</fullName>
    </submittedName>
</protein>
<dbReference type="Proteomes" id="UP000004925">
    <property type="component" value="Unassembled WGS sequence"/>
</dbReference>
<sequence>MGFFENKEETKTKLAEAHKYVKTIHVNSNKELDIAIADEMKTRIIKDIKFHPTGTAITIIYDVWAEKARNEKENSKEIEL</sequence>
<dbReference type="RefSeq" id="WP_008797635.1">
    <property type="nucleotide sequence ID" value="NZ_KQ235735.1"/>
</dbReference>
<evidence type="ECO:0000313" key="2">
    <source>
        <dbReference type="Proteomes" id="UP000004925"/>
    </source>
</evidence>
<dbReference type="EMBL" id="ACDE02000013">
    <property type="protein sequence ID" value="EEO39321.1"/>
    <property type="molecule type" value="Genomic_DNA"/>
</dbReference>